<evidence type="ECO:0000313" key="14">
    <source>
        <dbReference type="RefSeq" id="XP_020852335.1"/>
    </source>
</evidence>
<feature type="region of interest" description="Disordered" evidence="11">
    <location>
        <begin position="263"/>
        <end position="294"/>
    </location>
</feature>
<dbReference type="RefSeq" id="XP_020852335.1">
    <property type="nucleotide sequence ID" value="XM_020996676.1"/>
</dbReference>
<keyword evidence="13" id="KW-1185">Reference proteome</keyword>
<name>A0A6P5L220_PHACI</name>
<dbReference type="KEGG" id="pcw:110215309"/>
<comment type="cofactor">
    <cofactor evidence="1">
        <name>Ca(2+)</name>
        <dbReference type="ChEBI" id="CHEBI:29108"/>
    </cofactor>
</comment>
<evidence type="ECO:0000256" key="1">
    <source>
        <dbReference type="ARBA" id="ARBA00001913"/>
    </source>
</evidence>
<evidence type="ECO:0000256" key="7">
    <source>
        <dbReference type="ARBA" id="ARBA00022801"/>
    </source>
</evidence>
<dbReference type="Proteomes" id="UP000515140">
    <property type="component" value="Unplaced"/>
</dbReference>
<feature type="domain" description="Phospholipase A2-like central" evidence="12">
    <location>
        <begin position="572"/>
        <end position="639"/>
    </location>
</feature>
<dbReference type="CDD" id="cd04704">
    <property type="entry name" value="PLA2_bee_venom_like"/>
    <property type="match status" value="1"/>
</dbReference>
<comment type="subcellular location">
    <subcellularLocation>
        <location evidence="2">Secreted</location>
    </subcellularLocation>
</comment>
<evidence type="ECO:0000256" key="10">
    <source>
        <dbReference type="ARBA" id="ARBA00023157"/>
    </source>
</evidence>
<evidence type="ECO:0000256" key="11">
    <source>
        <dbReference type="SAM" id="MobiDB-lite"/>
    </source>
</evidence>
<dbReference type="InParanoid" id="A0A6P5L220"/>
<accession>A0A6P5L220</accession>
<dbReference type="PROSITE" id="PS00118">
    <property type="entry name" value="PA2_HIS"/>
    <property type="match status" value="1"/>
</dbReference>
<evidence type="ECO:0000259" key="12">
    <source>
        <dbReference type="Pfam" id="PF05826"/>
    </source>
</evidence>
<dbReference type="GO" id="GO:0004623">
    <property type="term" value="F:phospholipase A2 activity"/>
    <property type="evidence" value="ECO:0007669"/>
    <property type="project" value="UniProtKB-EC"/>
</dbReference>
<feature type="region of interest" description="Disordered" evidence="11">
    <location>
        <begin position="1"/>
        <end position="22"/>
    </location>
</feature>
<dbReference type="GeneID" id="110215309"/>
<dbReference type="FunFam" id="1.20.90.10:FF:000002">
    <property type="entry name" value="Phospholipase A2 group III"/>
    <property type="match status" value="1"/>
</dbReference>
<feature type="domain" description="Phospholipase A2-like central" evidence="12">
    <location>
        <begin position="306"/>
        <end position="400"/>
    </location>
</feature>
<dbReference type="GO" id="GO:0005576">
    <property type="term" value="C:extracellular region"/>
    <property type="evidence" value="ECO:0007669"/>
    <property type="project" value="UniProtKB-SubCell"/>
</dbReference>
<dbReference type="PANTHER" id="PTHR12253">
    <property type="entry name" value="RH14732P"/>
    <property type="match status" value="1"/>
</dbReference>
<dbReference type="InterPro" id="IPR036444">
    <property type="entry name" value="PLipase_A2_dom_sf"/>
</dbReference>
<dbReference type="Pfam" id="PF05826">
    <property type="entry name" value="Phospholip_A2_2"/>
    <property type="match status" value="2"/>
</dbReference>
<evidence type="ECO:0000313" key="13">
    <source>
        <dbReference type="Proteomes" id="UP000515140"/>
    </source>
</evidence>
<keyword evidence="5" id="KW-0964">Secreted</keyword>
<dbReference type="GO" id="GO:0006644">
    <property type="term" value="P:phospholipid metabolic process"/>
    <property type="evidence" value="ECO:0007669"/>
    <property type="project" value="InterPro"/>
</dbReference>
<feature type="compositionally biased region" description="Basic residues" evidence="11">
    <location>
        <begin position="1"/>
        <end position="10"/>
    </location>
</feature>
<proteinExistence type="inferred from homology"/>
<organism evidence="13 14">
    <name type="scientific">Phascolarctos cinereus</name>
    <name type="common">Koala</name>
    <dbReference type="NCBI Taxonomy" id="38626"/>
    <lineage>
        <taxon>Eukaryota</taxon>
        <taxon>Metazoa</taxon>
        <taxon>Chordata</taxon>
        <taxon>Craniata</taxon>
        <taxon>Vertebrata</taxon>
        <taxon>Euteleostomi</taxon>
        <taxon>Mammalia</taxon>
        <taxon>Metatheria</taxon>
        <taxon>Diprotodontia</taxon>
        <taxon>Phascolarctidae</taxon>
        <taxon>Phascolarctos</taxon>
    </lineage>
</organism>
<dbReference type="EC" id="3.1.1.4" evidence="4"/>
<dbReference type="InterPro" id="IPR033113">
    <property type="entry name" value="PLA2_histidine"/>
</dbReference>
<keyword evidence="8" id="KW-0106">Calcium</keyword>
<keyword evidence="6" id="KW-0479">Metal-binding</keyword>
<dbReference type="GO" id="GO:0050482">
    <property type="term" value="P:arachidonate secretion"/>
    <property type="evidence" value="ECO:0007669"/>
    <property type="project" value="InterPro"/>
</dbReference>
<protein>
    <recommendedName>
        <fullName evidence="4">phospholipase A2</fullName>
        <ecNumber evidence="4">3.1.1.4</ecNumber>
    </recommendedName>
</protein>
<dbReference type="GO" id="GO:0046872">
    <property type="term" value="F:metal ion binding"/>
    <property type="evidence" value="ECO:0007669"/>
    <property type="project" value="UniProtKB-KW"/>
</dbReference>
<keyword evidence="10" id="KW-1015">Disulfide bond</keyword>
<evidence type="ECO:0000256" key="4">
    <source>
        <dbReference type="ARBA" id="ARBA00013278"/>
    </source>
</evidence>
<dbReference type="SUPFAM" id="SSF48619">
    <property type="entry name" value="Phospholipase A2, PLA2"/>
    <property type="match status" value="2"/>
</dbReference>
<gene>
    <name evidence="14" type="primary">PLA2G3</name>
</gene>
<evidence type="ECO:0000256" key="8">
    <source>
        <dbReference type="ARBA" id="ARBA00022837"/>
    </source>
</evidence>
<reference evidence="14" key="1">
    <citation type="submission" date="2025-08" db="UniProtKB">
        <authorList>
            <consortium name="RefSeq"/>
        </authorList>
    </citation>
    <scope>IDENTIFICATION</scope>
    <source>
        <tissue evidence="14">Spleen</tissue>
    </source>
</reference>
<evidence type="ECO:0000256" key="6">
    <source>
        <dbReference type="ARBA" id="ARBA00022723"/>
    </source>
</evidence>
<evidence type="ECO:0000256" key="9">
    <source>
        <dbReference type="ARBA" id="ARBA00023098"/>
    </source>
</evidence>
<evidence type="ECO:0000256" key="2">
    <source>
        <dbReference type="ARBA" id="ARBA00004613"/>
    </source>
</evidence>
<evidence type="ECO:0000256" key="5">
    <source>
        <dbReference type="ARBA" id="ARBA00022525"/>
    </source>
</evidence>
<evidence type="ECO:0000256" key="3">
    <source>
        <dbReference type="ARBA" id="ARBA00007056"/>
    </source>
</evidence>
<dbReference type="FunCoup" id="A0A6P5L220">
    <property type="interactions" value="499"/>
</dbReference>
<dbReference type="CTD" id="50487"/>
<keyword evidence="7" id="KW-0378">Hydrolase</keyword>
<dbReference type="AlphaFoldDB" id="A0A6P5L220"/>
<feature type="region of interest" description="Disordered" evidence="11">
    <location>
        <begin position="434"/>
        <end position="564"/>
    </location>
</feature>
<dbReference type="InterPro" id="IPR016090">
    <property type="entry name" value="PLA2-like_dom"/>
</dbReference>
<feature type="compositionally biased region" description="Basic residues" evidence="11">
    <location>
        <begin position="446"/>
        <end position="456"/>
    </location>
</feature>
<dbReference type="Gene3D" id="1.20.90.10">
    <property type="entry name" value="Phospholipase A2 domain"/>
    <property type="match status" value="2"/>
</dbReference>
<sequence>MKIQQRRMRRSGPAGGTPGQNGVLEERVAISIKSRIPAFNPLVSYLSGSLDVWLRTSHSLLPELGELLRSQAPACTGGRGPVPKRLPACPSIHWSRSRFSPNPSFTSVAGQPRGPSASGAEGDTCLGLCLPRLGVRGADMGHPGWLLWALIPLGAALAKGGPVPNFSWNSTFCHLAVPRTVPASPLRSLSFLSRGPNGLALFHASWDEQGHLLECAWWERATIVLPYQAACAPEWGSETRSGILAHSPSPALQRAVAALQERQDACRRTEEEPPSTGREGIKGSAEREEELQAAAGHRRVKRGWTIPGTLWCGVGNSAGNSTELGLFQGPDLCCREHDLCAHNIAPFQYNYGIRNYRFHTISHCDCDSRFQGCLQSRQDAISDFVGTTFFNLLEIPCFVLEENEECIQWYWWGGCKKYGPIPRARLLQQSRYNVTRTQPGHEMKPSRRKQQRQRHRIQSEGPKGPRSHFHPPPPLPSSPQKANVSAQPPSPTLAGLAPSLVTTPGKQVRVAGDHYAKGRPWGRGHRPGGRQAAGGSTEVAAQGPPETPVPDDARPKPSLYPVDKKIYPDSSEACQCYRQLDQCQHKIEPGDTKYQLYNSENHTLFHCNCTRRLAKVLRTKGPNEVEDKLWNLLALTCFELRPPEDCEPSDGCRDDSRAVVVPARHLRRLWKKQAGWPMKVTGKAEEKSVKRRRRERSLGAWGQELQGAVTLYDKCREVVLTVQRAPQ</sequence>
<keyword evidence="9" id="KW-0443">Lipid metabolism</keyword>
<comment type="similarity">
    <text evidence="3">Belongs to the phospholipase A2 family.</text>
</comment>